<evidence type="ECO:0000313" key="6">
    <source>
        <dbReference type="EMBL" id="KIW02867.1"/>
    </source>
</evidence>
<dbReference type="GeneID" id="27313892"/>
<dbReference type="FunCoup" id="A0A0D1YQI5">
    <property type="interactions" value="16"/>
</dbReference>
<feature type="transmembrane region" description="Helical" evidence="2">
    <location>
        <begin position="400"/>
        <end position="417"/>
    </location>
</feature>
<dbReference type="OrthoDB" id="4005299at2759"/>
<dbReference type="AlphaFoldDB" id="A0A0D1YQI5"/>
<accession>A0A0D1YQI5</accession>
<dbReference type="InterPro" id="IPR018827">
    <property type="entry name" value="YTP1_C"/>
</dbReference>
<sequence length="605" mass="67144">MIPPRFISLSHAALLLGLLPLAIASAHGDDHATGMDMSGMGDMASHPAPTASHSSDELPLSYFRLGQYSGWIYGHIIVMSLTWTVLLPLATVFSVAQSRFALPSQTIFFLANAVGLFLGTVYNARTPDLYENNAHHKMGWIFTWFAAAWIVLGVINIYAGRFAKNRRHSGQQMSIANMTRYQRLQHDAEESPDRRWSRDSGQGTERNSDSLFGAGSPGAEPEHPRPFAEPLPMYNTNDFDDDSGEPEKRGFLQNTSVDRFLSRNIHRVSSKFLLVSKVVYIVFERLLVVMGFTALLTGVVTFGGLFHGGAVFNGLAHWIKGGIFFWYGLLTLGRWMGSFADFGWAWNVKPGLDLVPRWKTRIPSAEFVESLVIALYGVTNVWLEHLAAWGGAWAPQDLEHVSITILFFGGGVLGMLIESSSIRELLSTHIINVHEDVIQHSPSTSEEETWKQPNNYHVPLNPMPALVILLLGIMMGSHTQASMISSMIHKQWGQLFVGYALARGFTYMLLYIKPYTSYLPARPPTELIASFCLVGGGLVFMASSRDVVEAIEYNGLDAMFSFTVTMGFTALVMAWVVILLAIKGWAVRKEKPNVFSRRMGASQQA</sequence>
<dbReference type="InParanoid" id="A0A0D1YQI5"/>
<feature type="transmembrane region" description="Helical" evidence="2">
    <location>
        <begin position="72"/>
        <end position="95"/>
    </location>
</feature>
<evidence type="ECO:0000256" key="3">
    <source>
        <dbReference type="SAM" id="SignalP"/>
    </source>
</evidence>
<feature type="transmembrane region" description="Helical" evidence="2">
    <location>
        <begin position="139"/>
        <end position="159"/>
    </location>
</feature>
<keyword evidence="2" id="KW-1133">Transmembrane helix</keyword>
<feature type="transmembrane region" description="Helical" evidence="2">
    <location>
        <begin position="460"/>
        <end position="480"/>
    </location>
</feature>
<feature type="transmembrane region" description="Helical" evidence="2">
    <location>
        <begin position="367"/>
        <end position="388"/>
    </location>
</feature>
<keyword evidence="3" id="KW-0732">Signal</keyword>
<proteinExistence type="predicted"/>
<feature type="chain" id="PRO_5002252103" description="Protein YTP1-like C-terminal domain-containing protein" evidence="3">
    <location>
        <begin position="29"/>
        <end position="605"/>
    </location>
</feature>
<dbReference type="InterPro" id="IPR018825">
    <property type="entry name" value="DUF2427"/>
</dbReference>
<dbReference type="PANTHER" id="PTHR31685:SF3">
    <property type="entry name" value="INTEGRAL MEMBRANE PROTEIN (AFU_ORTHOLOGUE AFUA_6G12730)"/>
    <property type="match status" value="1"/>
</dbReference>
<dbReference type="STRING" id="253628.A0A0D1YQI5"/>
<protein>
    <recommendedName>
        <fullName evidence="8">Protein YTP1-like C-terminal domain-containing protein</fullName>
    </recommendedName>
</protein>
<keyword evidence="2" id="KW-0472">Membrane</keyword>
<dbReference type="RefSeq" id="XP_016212736.1">
    <property type="nucleotide sequence ID" value="XM_016359487.1"/>
</dbReference>
<feature type="transmembrane region" description="Helical" evidence="2">
    <location>
        <begin position="492"/>
        <end position="512"/>
    </location>
</feature>
<evidence type="ECO:0000259" key="5">
    <source>
        <dbReference type="Pfam" id="PF10355"/>
    </source>
</evidence>
<keyword evidence="2" id="KW-0812">Transmembrane</keyword>
<feature type="region of interest" description="Disordered" evidence="1">
    <location>
        <begin position="184"/>
        <end position="231"/>
    </location>
</feature>
<reference evidence="6 7" key="1">
    <citation type="submission" date="2015-01" db="EMBL/GenBank/DDBJ databases">
        <title>The Genome Sequence of Ochroconis gallopava CBS43764.</title>
        <authorList>
            <consortium name="The Broad Institute Genomics Platform"/>
            <person name="Cuomo C."/>
            <person name="de Hoog S."/>
            <person name="Gorbushina A."/>
            <person name="Stielow B."/>
            <person name="Teixiera M."/>
            <person name="Abouelleil A."/>
            <person name="Chapman S.B."/>
            <person name="Priest M."/>
            <person name="Young S.K."/>
            <person name="Wortman J."/>
            <person name="Nusbaum C."/>
            <person name="Birren B."/>
        </authorList>
    </citation>
    <scope>NUCLEOTIDE SEQUENCE [LARGE SCALE GENOMIC DNA]</scope>
    <source>
        <strain evidence="6 7">CBS 43764</strain>
    </source>
</reference>
<dbReference type="HOGENOM" id="CLU_012543_1_0_1"/>
<evidence type="ECO:0008006" key="8">
    <source>
        <dbReference type="Google" id="ProtNLM"/>
    </source>
</evidence>
<dbReference type="Pfam" id="PF10355">
    <property type="entry name" value="Ytp1"/>
    <property type="match status" value="1"/>
</dbReference>
<feature type="compositionally biased region" description="Basic and acidic residues" evidence="1">
    <location>
        <begin position="184"/>
        <end position="198"/>
    </location>
</feature>
<name>A0A0D1YQI5_9PEZI</name>
<dbReference type="Pfam" id="PF10348">
    <property type="entry name" value="DUF2427"/>
    <property type="match status" value="1"/>
</dbReference>
<feature type="transmembrane region" description="Helical" evidence="2">
    <location>
        <begin position="524"/>
        <end position="542"/>
    </location>
</feature>
<organism evidence="6 7">
    <name type="scientific">Verruconis gallopava</name>
    <dbReference type="NCBI Taxonomy" id="253628"/>
    <lineage>
        <taxon>Eukaryota</taxon>
        <taxon>Fungi</taxon>
        <taxon>Dikarya</taxon>
        <taxon>Ascomycota</taxon>
        <taxon>Pezizomycotina</taxon>
        <taxon>Dothideomycetes</taxon>
        <taxon>Pleosporomycetidae</taxon>
        <taxon>Venturiales</taxon>
        <taxon>Sympoventuriaceae</taxon>
        <taxon>Verruconis</taxon>
    </lineage>
</organism>
<feature type="transmembrane region" description="Helical" evidence="2">
    <location>
        <begin position="562"/>
        <end position="582"/>
    </location>
</feature>
<evidence type="ECO:0000313" key="7">
    <source>
        <dbReference type="Proteomes" id="UP000053259"/>
    </source>
</evidence>
<dbReference type="PANTHER" id="PTHR31685">
    <property type="entry name" value="INTEGRAL MEMBRANE PROTEIN (AFU_ORTHOLOGUE AFUA_6G12730)-RELATED"/>
    <property type="match status" value="1"/>
</dbReference>
<evidence type="ECO:0000256" key="2">
    <source>
        <dbReference type="SAM" id="Phobius"/>
    </source>
</evidence>
<feature type="transmembrane region" description="Helical" evidence="2">
    <location>
        <begin position="286"/>
        <end position="312"/>
    </location>
</feature>
<keyword evidence="7" id="KW-1185">Reference proteome</keyword>
<evidence type="ECO:0000259" key="4">
    <source>
        <dbReference type="Pfam" id="PF10348"/>
    </source>
</evidence>
<dbReference type="VEuPathDB" id="FungiDB:PV09_05919"/>
<gene>
    <name evidence="6" type="ORF">PV09_05919</name>
</gene>
<feature type="domain" description="DUF2427" evidence="4">
    <location>
        <begin position="61"/>
        <end position="156"/>
    </location>
</feature>
<evidence type="ECO:0000256" key="1">
    <source>
        <dbReference type="SAM" id="MobiDB-lite"/>
    </source>
</evidence>
<feature type="domain" description="Protein YTP1-like C-terminal" evidence="5">
    <location>
        <begin position="291"/>
        <end position="584"/>
    </location>
</feature>
<dbReference type="EMBL" id="KN847547">
    <property type="protein sequence ID" value="KIW02867.1"/>
    <property type="molecule type" value="Genomic_DNA"/>
</dbReference>
<feature type="transmembrane region" description="Helical" evidence="2">
    <location>
        <begin position="107"/>
        <end position="124"/>
    </location>
</feature>
<feature type="signal peptide" evidence="3">
    <location>
        <begin position="1"/>
        <end position="28"/>
    </location>
</feature>
<feature type="transmembrane region" description="Helical" evidence="2">
    <location>
        <begin position="324"/>
        <end position="346"/>
    </location>
</feature>
<dbReference type="Proteomes" id="UP000053259">
    <property type="component" value="Unassembled WGS sequence"/>
</dbReference>